<evidence type="ECO:0000313" key="1">
    <source>
        <dbReference type="EMBL" id="MCF3945606.1"/>
    </source>
</evidence>
<dbReference type="Proteomes" id="UP001521209">
    <property type="component" value="Unassembled WGS sequence"/>
</dbReference>
<comment type="caution">
    <text evidence="1">The sequence shown here is derived from an EMBL/GenBank/DDBJ whole genome shotgun (WGS) entry which is preliminary data.</text>
</comment>
<organism evidence="1 2">
    <name type="scientific">Acidiphilium iwatense</name>
    <dbReference type="NCBI Taxonomy" id="768198"/>
    <lineage>
        <taxon>Bacteria</taxon>
        <taxon>Pseudomonadati</taxon>
        <taxon>Pseudomonadota</taxon>
        <taxon>Alphaproteobacteria</taxon>
        <taxon>Acetobacterales</taxon>
        <taxon>Acidocellaceae</taxon>
        <taxon>Acidiphilium</taxon>
    </lineage>
</organism>
<accession>A0ABS9DS89</accession>
<proteinExistence type="predicted"/>
<keyword evidence="2" id="KW-1185">Reference proteome</keyword>
<protein>
    <submittedName>
        <fullName evidence="1">Uncharacterized protein</fullName>
    </submittedName>
</protein>
<dbReference type="EMBL" id="JAKGBZ010000003">
    <property type="protein sequence ID" value="MCF3945606.1"/>
    <property type="molecule type" value="Genomic_DNA"/>
</dbReference>
<reference evidence="1 2" key="1">
    <citation type="submission" date="2022-01" db="EMBL/GenBank/DDBJ databases">
        <authorList>
            <person name="Won M."/>
            <person name="Kim S.-J."/>
            <person name="Kwon S.-W."/>
        </authorList>
    </citation>
    <scope>NUCLEOTIDE SEQUENCE [LARGE SCALE GENOMIC DNA]</scope>
    <source>
        <strain evidence="1 2">KCTC 23505</strain>
    </source>
</reference>
<sequence>MIVAGCDAAIIFQFVEASLDPVAILRNWEQNRVQMDRAAITLIRILAREPKAALRALRRDDA</sequence>
<evidence type="ECO:0000313" key="2">
    <source>
        <dbReference type="Proteomes" id="UP001521209"/>
    </source>
</evidence>
<name>A0ABS9DS89_9PROT</name>
<dbReference type="Gene3D" id="1.10.260.40">
    <property type="entry name" value="lambda repressor-like DNA-binding domains"/>
    <property type="match status" value="1"/>
</dbReference>
<dbReference type="RefSeq" id="WP_235702938.1">
    <property type="nucleotide sequence ID" value="NZ_JAKGBZ010000003.1"/>
</dbReference>
<gene>
    <name evidence="1" type="ORF">L2A60_02760</name>
</gene>
<dbReference type="InterPro" id="IPR010982">
    <property type="entry name" value="Lambda_DNA-bd_dom_sf"/>
</dbReference>